<dbReference type="OrthoDB" id="1699231at2759"/>
<feature type="transmembrane region" description="Helical" evidence="9">
    <location>
        <begin position="213"/>
        <end position="231"/>
    </location>
</feature>
<evidence type="ECO:0000256" key="9">
    <source>
        <dbReference type="SAM" id="Phobius"/>
    </source>
</evidence>
<feature type="transmembrane region" description="Helical" evidence="9">
    <location>
        <begin position="141"/>
        <end position="163"/>
    </location>
</feature>
<keyword evidence="4 9" id="KW-0812">Transmembrane</keyword>
<feature type="transmembrane region" description="Helical" evidence="9">
    <location>
        <begin position="449"/>
        <end position="469"/>
    </location>
</feature>
<feature type="transmembrane region" description="Helical" evidence="9">
    <location>
        <begin position="421"/>
        <end position="443"/>
    </location>
</feature>
<dbReference type="Proteomes" id="UP000027195">
    <property type="component" value="Unassembled WGS sequence"/>
</dbReference>
<evidence type="ECO:0000256" key="3">
    <source>
        <dbReference type="ARBA" id="ARBA00022448"/>
    </source>
</evidence>
<dbReference type="Gene3D" id="1.20.1420.30">
    <property type="entry name" value="NCX, central ion-binding region"/>
    <property type="match status" value="1"/>
</dbReference>
<evidence type="ECO:0000256" key="1">
    <source>
        <dbReference type="ARBA" id="ARBA00004127"/>
    </source>
</evidence>
<dbReference type="InterPro" id="IPR004837">
    <property type="entry name" value="NaCa_Exmemb"/>
</dbReference>
<gene>
    <name evidence="11" type="ORF">BOTBODRAFT_58500</name>
</gene>
<comment type="similarity">
    <text evidence="2">Belongs to the Ca(2+):cation antiporter (CaCA) (TC 2.A.19) family.</text>
</comment>
<feature type="compositionally biased region" description="Basic and acidic residues" evidence="8">
    <location>
        <begin position="34"/>
        <end position="43"/>
    </location>
</feature>
<feature type="transmembrane region" description="Helical" evidence="9">
    <location>
        <begin position="481"/>
        <end position="498"/>
    </location>
</feature>
<name>A0A067MDP7_BOTB1</name>
<evidence type="ECO:0000313" key="12">
    <source>
        <dbReference type="Proteomes" id="UP000027195"/>
    </source>
</evidence>
<feature type="transmembrane region" description="Helical" evidence="9">
    <location>
        <begin position="169"/>
        <end position="192"/>
    </location>
</feature>
<keyword evidence="5 9" id="KW-1133">Transmembrane helix</keyword>
<evidence type="ECO:0000256" key="8">
    <source>
        <dbReference type="SAM" id="MobiDB-lite"/>
    </source>
</evidence>
<evidence type="ECO:0000256" key="6">
    <source>
        <dbReference type="ARBA" id="ARBA00023065"/>
    </source>
</evidence>
<accession>A0A067MDP7</accession>
<dbReference type="GO" id="GO:0006874">
    <property type="term" value="P:intracellular calcium ion homeostasis"/>
    <property type="evidence" value="ECO:0007669"/>
    <property type="project" value="TreeGrafter"/>
</dbReference>
<protein>
    <recommendedName>
        <fullName evidence="10">Sodium/calcium exchanger membrane region domain-containing protein</fullName>
    </recommendedName>
</protein>
<dbReference type="Pfam" id="PF01699">
    <property type="entry name" value="Na_Ca_ex"/>
    <property type="match status" value="1"/>
</dbReference>
<keyword evidence="12" id="KW-1185">Reference proteome</keyword>
<dbReference type="InterPro" id="IPR004713">
    <property type="entry name" value="CaH_exchang"/>
</dbReference>
<feature type="transmembrane region" description="Helical" evidence="9">
    <location>
        <begin position="381"/>
        <end position="400"/>
    </location>
</feature>
<keyword evidence="7 9" id="KW-0472">Membrane</keyword>
<dbReference type="HOGENOM" id="CLU_008721_4_3_1"/>
<dbReference type="PANTHER" id="PTHR31503">
    <property type="entry name" value="VACUOLAR CALCIUM ION TRANSPORTER"/>
    <property type="match status" value="1"/>
</dbReference>
<feature type="transmembrane region" description="Helical" evidence="9">
    <location>
        <begin position="340"/>
        <end position="361"/>
    </location>
</feature>
<evidence type="ECO:0000259" key="10">
    <source>
        <dbReference type="Pfam" id="PF01699"/>
    </source>
</evidence>
<evidence type="ECO:0000313" key="11">
    <source>
        <dbReference type="EMBL" id="KDQ09721.1"/>
    </source>
</evidence>
<evidence type="ECO:0000256" key="7">
    <source>
        <dbReference type="ARBA" id="ARBA00023136"/>
    </source>
</evidence>
<evidence type="ECO:0000256" key="5">
    <source>
        <dbReference type="ARBA" id="ARBA00022989"/>
    </source>
</evidence>
<dbReference type="GO" id="GO:0015369">
    <property type="term" value="F:calcium:proton antiporter activity"/>
    <property type="evidence" value="ECO:0007669"/>
    <property type="project" value="UniProtKB-ARBA"/>
</dbReference>
<evidence type="ECO:0000256" key="4">
    <source>
        <dbReference type="ARBA" id="ARBA00022692"/>
    </source>
</evidence>
<dbReference type="PANTHER" id="PTHR31503:SF20">
    <property type="entry name" value="CA(2+)_H(+) EXCHANGER, PUTATIVE (EUROFUNG)-RELATED"/>
    <property type="match status" value="1"/>
</dbReference>
<feature type="transmembrane region" description="Helical" evidence="9">
    <location>
        <begin position="78"/>
        <end position="99"/>
    </location>
</feature>
<feature type="transmembrane region" description="Helical" evidence="9">
    <location>
        <begin position="111"/>
        <end position="129"/>
    </location>
</feature>
<organism evidence="11 12">
    <name type="scientific">Botryobasidium botryosum (strain FD-172 SS1)</name>
    <dbReference type="NCBI Taxonomy" id="930990"/>
    <lineage>
        <taxon>Eukaryota</taxon>
        <taxon>Fungi</taxon>
        <taxon>Dikarya</taxon>
        <taxon>Basidiomycota</taxon>
        <taxon>Agaricomycotina</taxon>
        <taxon>Agaricomycetes</taxon>
        <taxon>Cantharellales</taxon>
        <taxon>Botryobasidiaceae</taxon>
        <taxon>Botryobasidium</taxon>
    </lineage>
</organism>
<keyword evidence="3" id="KW-0813">Transport</keyword>
<feature type="region of interest" description="Disordered" evidence="8">
    <location>
        <begin position="1"/>
        <end position="55"/>
    </location>
</feature>
<dbReference type="STRING" id="930990.A0A067MDP7"/>
<dbReference type="AlphaFoldDB" id="A0A067MDP7"/>
<keyword evidence="6" id="KW-0406">Ion transport</keyword>
<reference evidence="12" key="1">
    <citation type="journal article" date="2014" name="Proc. Natl. Acad. Sci. U.S.A.">
        <title>Extensive sampling of basidiomycete genomes demonstrates inadequacy of the white-rot/brown-rot paradigm for wood decay fungi.</title>
        <authorList>
            <person name="Riley R."/>
            <person name="Salamov A.A."/>
            <person name="Brown D.W."/>
            <person name="Nagy L.G."/>
            <person name="Floudas D."/>
            <person name="Held B.W."/>
            <person name="Levasseur A."/>
            <person name="Lombard V."/>
            <person name="Morin E."/>
            <person name="Otillar R."/>
            <person name="Lindquist E.A."/>
            <person name="Sun H."/>
            <person name="LaButti K.M."/>
            <person name="Schmutz J."/>
            <person name="Jabbour D."/>
            <person name="Luo H."/>
            <person name="Baker S.E."/>
            <person name="Pisabarro A.G."/>
            <person name="Walton J.D."/>
            <person name="Blanchette R.A."/>
            <person name="Henrissat B."/>
            <person name="Martin F."/>
            <person name="Cullen D."/>
            <person name="Hibbett D.S."/>
            <person name="Grigoriev I.V."/>
        </authorList>
    </citation>
    <scope>NUCLEOTIDE SEQUENCE [LARGE SCALE GENOMIC DNA]</scope>
    <source>
        <strain evidence="12">FD-172 SS1</strain>
    </source>
</reference>
<feature type="domain" description="Sodium/calcium exchanger membrane region" evidence="10">
    <location>
        <begin position="343"/>
        <end position="495"/>
    </location>
</feature>
<dbReference type="GO" id="GO:0000329">
    <property type="term" value="C:fungal-type vacuole membrane"/>
    <property type="evidence" value="ECO:0007669"/>
    <property type="project" value="TreeGrafter"/>
</dbReference>
<dbReference type="InterPro" id="IPR044880">
    <property type="entry name" value="NCX_ion-bd_dom_sf"/>
</dbReference>
<dbReference type="InParanoid" id="A0A067MDP7"/>
<sequence>MSRPAYPSRFNTSETTMPHPGPAKFIDVPLQHSADPERGDHSGQHHPHHRISDLPSSGRRFLMRLAGRDRVLPSYFESLMAIVTQSWTNVLLVFVPISWVAHFHHWNQGTVFALSFFAILSLQKLFDFAAEEMALYCGKSLGDLIVITLDNAVEITLAIILLLRCELKLLQSTIVGVVLLHLLLATGASFFAGGARVYEQHLNPQVTQLNHSLITLGVMTLLIPTAFFAAISSNPESRVASAIPVPAHSEGNTTLEDFAREVLRSATAAVPAVSDETRGYFLKMSRGFSVILLVVYVASRLYLHNPPGDDNALRVDPHAPLPVHKAEEETRVTKPKMRPLVCILLLLVTVPLMAVTAQWLVDTVEFVRHRGDITEEFFGLILLPFASFSADALMSVVYFVRKLFFPGSNPLRPEELAEGRAIDLSIQFTLFWMPTLILVGWWTHRPFSLLFDLFEVTIVVASCFLVNYVTQDNKTNWAEGLIMISFYFMIALAAWFYHGQFDIRIMSAESCETVAAALTQALGGGLE</sequence>
<dbReference type="EMBL" id="KL198075">
    <property type="protein sequence ID" value="KDQ09721.1"/>
    <property type="molecule type" value="Genomic_DNA"/>
</dbReference>
<comment type="subcellular location">
    <subcellularLocation>
        <location evidence="1">Endomembrane system</location>
        <topology evidence="1">Multi-pass membrane protein</topology>
    </subcellularLocation>
</comment>
<evidence type="ECO:0000256" key="2">
    <source>
        <dbReference type="ARBA" id="ARBA00008170"/>
    </source>
</evidence>
<dbReference type="GO" id="GO:0012505">
    <property type="term" value="C:endomembrane system"/>
    <property type="evidence" value="ECO:0007669"/>
    <property type="project" value="UniProtKB-SubCell"/>
</dbReference>
<proteinExistence type="inferred from homology"/>